<dbReference type="EMBL" id="JACHHY010000021">
    <property type="protein sequence ID" value="MBB5019894.1"/>
    <property type="molecule type" value="Genomic_DNA"/>
</dbReference>
<feature type="transmembrane region" description="Helical" evidence="1">
    <location>
        <begin position="65"/>
        <end position="92"/>
    </location>
</feature>
<keyword evidence="1" id="KW-1133">Transmembrane helix</keyword>
<reference evidence="2 3" key="1">
    <citation type="submission" date="2020-08" db="EMBL/GenBank/DDBJ databases">
        <title>Genomic Encyclopedia of Type Strains, Phase IV (KMG-IV): sequencing the most valuable type-strain genomes for metagenomic binning, comparative biology and taxonomic classification.</title>
        <authorList>
            <person name="Goeker M."/>
        </authorList>
    </citation>
    <scope>NUCLEOTIDE SEQUENCE [LARGE SCALE GENOMIC DNA]</scope>
    <source>
        <strain evidence="2 3">DSM 27165</strain>
    </source>
</reference>
<keyword evidence="1" id="KW-0472">Membrane</keyword>
<accession>A0A840ML56</accession>
<sequence length="158" mass="17544">MPKGEVMTYRIQSDQQSVLPLNDGRYARLDGVIHGLIGGFLLMVVHDLSPAWLEVMQHPKADGLLMGLICVSALVLTVGAVYCGVRVGYLAWRWLREVSQRRQRIVQSDQVGQAIVWSYTKLLHRLLPVYWQRVAGSKRPHLRCVVVGGGSHVAACSG</sequence>
<proteinExistence type="predicted"/>
<keyword evidence="3" id="KW-1185">Reference proteome</keyword>
<protein>
    <submittedName>
        <fullName evidence="2">Uncharacterized protein</fullName>
    </submittedName>
</protein>
<dbReference type="AlphaFoldDB" id="A0A840ML56"/>
<evidence type="ECO:0000256" key="1">
    <source>
        <dbReference type="SAM" id="Phobius"/>
    </source>
</evidence>
<gene>
    <name evidence="2" type="ORF">HNQ59_003202</name>
</gene>
<evidence type="ECO:0000313" key="3">
    <source>
        <dbReference type="Proteomes" id="UP000575898"/>
    </source>
</evidence>
<evidence type="ECO:0000313" key="2">
    <source>
        <dbReference type="EMBL" id="MBB5019894.1"/>
    </source>
</evidence>
<organism evidence="2 3">
    <name type="scientific">Chitinivorax tropicus</name>
    <dbReference type="NCBI Taxonomy" id="714531"/>
    <lineage>
        <taxon>Bacteria</taxon>
        <taxon>Pseudomonadati</taxon>
        <taxon>Pseudomonadota</taxon>
        <taxon>Betaproteobacteria</taxon>
        <taxon>Chitinivorax</taxon>
    </lineage>
</organism>
<dbReference type="Proteomes" id="UP000575898">
    <property type="component" value="Unassembled WGS sequence"/>
</dbReference>
<name>A0A840ML56_9PROT</name>
<comment type="caution">
    <text evidence="2">The sequence shown here is derived from an EMBL/GenBank/DDBJ whole genome shotgun (WGS) entry which is preliminary data.</text>
</comment>
<feature type="transmembrane region" description="Helical" evidence="1">
    <location>
        <begin position="32"/>
        <end position="53"/>
    </location>
</feature>
<keyword evidence="1" id="KW-0812">Transmembrane</keyword>